<dbReference type="RefSeq" id="WP_108087910.1">
    <property type="nucleotide sequence ID" value="NZ_CP028487.1"/>
</dbReference>
<protein>
    <submittedName>
        <fullName evidence="1">Uncharacterized protein</fullName>
    </submittedName>
</protein>
<dbReference type="EMBL" id="CP028487">
    <property type="protein sequence ID" value="AVX38808.1"/>
    <property type="molecule type" value="Genomic_DNA"/>
</dbReference>
<dbReference type="Proteomes" id="UP000240908">
    <property type="component" value="Chromosome"/>
</dbReference>
<evidence type="ECO:0000313" key="2">
    <source>
        <dbReference type="Proteomes" id="UP000240908"/>
    </source>
</evidence>
<evidence type="ECO:0000313" key="1">
    <source>
        <dbReference type="EMBL" id="AVX38808.1"/>
    </source>
</evidence>
<reference evidence="2" key="1">
    <citation type="journal article" date="2018" name="Genome Announc.">
        <title>First complete genome sequence of Yersinia massiliensis.</title>
        <authorList>
            <person name="Thomas M.C."/>
            <person name="Arling V."/>
            <person name="Goji N."/>
            <person name="Janzen T.W."/>
            <person name="Duceppe M.-O."/>
            <person name="Mathews A."/>
            <person name="Carrillo C."/>
            <person name="Amoako K."/>
        </authorList>
    </citation>
    <scope>NUCLEOTIDE SEQUENCE [LARGE SCALE GENOMIC DNA]</scope>
    <source>
        <strain evidence="2">GTA</strain>
    </source>
</reference>
<keyword evidence="2" id="KW-1185">Reference proteome</keyword>
<proteinExistence type="predicted"/>
<organism evidence="1 2">
    <name type="scientific">Yersinia massiliensis</name>
    <dbReference type="NCBI Taxonomy" id="419257"/>
    <lineage>
        <taxon>Bacteria</taxon>
        <taxon>Pseudomonadati</taxon>
        <taxon>Pseudomonadota</taxon>
        <taxon>Gammaproteobacteria</taxon>
        <taxon>Enterobacterales</taxon>
        <taxon>Yersiniaceae</taxon>
        <taxon>Yersinia</taxon>
    </lineage>
</organism>
<sequence>MTQQVFDYSVYREIKTFIGLRNDSEVNKLLDTNRWDIIAVSNGVDESDYPINSIVLGKKSS</sequence>
<accession>A0ABM6UV89</accession>
<name>A0ABM6UV89_9GAMM</name>
<gene>
    <name evidence="1" type="ORF">DA391_14670</name>
</gene>